<dbReference type="SUPFAM" id="SSF54427">
    <property type="entry name" value="NTF2-like"/>
    <property type="match status" value="1"/>
</dbReference>
<dbReference type="InterPro" id="IPR039437">
    <property type="entry name" value="FrzH/put_lumazine-bd"/>
</dbReference>
<dbReference type="Gene3D" id="3.10.450.50">
    <property type="match status" value="1"/>
</dbReference>
<evidence type="ECO:0008006" key="3">
    <source>
        <dbReference type="Google" id="ProtNLM"/>
    </source>
</evidence>
<evidence type="ECO:0000313" key="2">
    <source>
        <dbReference type="Proteomes" id="UP001364224"/>
    </source>
</evidence>
<proteinExistence type="predicted"/>
<protein>
    <recommendedName>
        <fullName evidence="3">Nuclear transport factor 2 family protein</fullName>
    </recommendedName>
</protein>
<accession>A0ABU8BBZ9</accession>
<gene>
    <name evidence="1" type="ORF">V1286_003605</name>
</gene>
<evidence type="ECO:0000313" key="1">
    <source>
        <dbReference type="EMBL" id="MEH2556076.1"/>
    </source>
</evidence>
<name>A0ABU8BBZ9_9BRAD</name>
<comment type="caution">
    <text evidence="1">The sequence shown here is derived from an EMBL/GenBank/DDBJ whole genome shotgun (WGS) entry which is preliminary data.</text>
</comment>
<dbReference type="Pfam" id="PF12893">
    <property type="entry name" value="Lumazine_bd_2"/>
    <property type="match status" value="1"/>
</dbReference>
<dbReference type="InterPro" id="IPR032710">
    <property type="entry name" value="NTF2-like_dom_sf"/>
</dbReference>
<dbReference type="RefSeq" id="WP_334481322.1">
    <property type="nucleotide sequence ID" value="NZ_JAZHRV010000001.1"/>
</dbReference>
<reference evidence="1 2" key="1">
    <citation type="submission" date="2024-02" db="EMBL/GenBank/DDBJ databases">
        <title>Adaptive strategies in a cosmopolitan and abundant soil bacterium.</title>
        <authorList>
            <person name="Carini P."/>
        </authorList>
    </citation>
    <scope>NUCLEOTIDE SEQUENCE [LARGE SCALE GENOMIC DNA]</scope>
    <source>
        <strain evidence="1 2">AZCC 1608</strain>
    </source>
</reference>
<sequence length="175" mass="19213">MSKMDRRAFLSRSASVIVGATLVSTPGLMLGDRTFSHAQSPPVPNNNLMDNKLMDADARALHSLAQTYFDGAYEMDADKFASIFHPSSSVTKVGDDGNVSVTPIGMWLAAVRNMKAPKQQGLERHDQILSIDVDGELALLKLKLQIPPRYFTDMLSCLKVNGTWKIAQKVMTSKT</sequence>
<keyword evidence="2" id="KW-1185">Reference proteome</keyword>
<dbReference type="EMBL" id="JAZHRV010000001">
    <property type="protein sequence ID" value="MEH2556076.1"/>
    <property type="molecule type" value="Genomic_DNA"/>
</dbReference>
<dbReference type="Proteomes" id="UP001364224">
    <property type="component" value="Unassembled WGS sequence"/>
</dbReference>
<dbReference type="InterPro" id="IPR006311">
    <property type="entry name" value="TAT_signal"/>
</dbReference>
<organism evidence="1 2">
    <name type="scientific">Bradyrhizobium algeriense</name>
    <dbReference type="NCBI Taxonomy" id="634784"/>
    <lineage>
        <taxon>Bacteria</taxon>
        <taxon>Pseudomonadati</taxon>
        <taxon>Pseudomonadota</taxon>
        <taxon>Alphaproteobacteria</taxon>
        <taxon>Hyphomicrobiales</taxon>
        <taxon>Nitrobacteraceae</taxon>
        <taxon>Bradyrhizobium</taxon>
    </lineage>
</organism>
<dbReference type="PROSITE" id="PS51318">
    <property type="entry name" value="TAT"/>
    <property type="match status" value="1"/>
</dbReference>